<evidence type="ECO:0000259" key="12">
    <source>
        <dbReference type="PROSITE" id="PS50041"/>
    </source>
</evidence>
<dbReference type="InterPro" id="IPR001304">
    <property type="entry name" value="C-type_lectin-like"/>
</dbReference>
<keyword evidence="1 8" id="KW-0768">Sushi</keyword>
<dbReference type="InterPro" id="IPR035976">
    <property type="entry name" value="Sushi/SCR/CCP_sf"/>
</dbReference>
<feature type="signal peptide" evidence="11">
    <location>
        <begin position="1"/>
        <end position="31"/>
    </location>
</feature>
<dbReference type="KEGG" id="hazt:108677405"/>
<feature type="disulfide bond" evidence="8">
    <location>
        <begin position="846"/>
        <end position="873"/>
    </location>
</feature>
<feature type="chain" id="PRO_5037309389" evidence="11">
    <location>
        <begin position="32"/>
        <end position="1195"/>
    </location>
</feature>
<evidence type="ECO:0000256" key="7">
    <source>
        <dbReference type="ARBA" id="ARBA00023180"/>
    </source>
</evidence>
<evidence type="ECO:0000256" key="8">
    <source>
        <dbReference type="PROSITE-ProRule" id="PRU00302"/>
    </source>
</evidence>
<feature type="disulfide bond" evidence="8">
    <location>
        <begin position="588"/>
        <end position="615"/>
    </location>
</feature>
<evidence type="ECO:0000256" key="6">
    <source>
        <dbReference type="ARBA" id="ARBA00023157"/>
    </source>
</evidence>
<dbReference type="SMART" id="SM00607">
    <property type="entry name" value="FTP"/>
    <property type="match status" value="1"/>
</dbReference>
<feature type="domain" description="Sushi" evidence="13">
    <location>
        <begin position="439"/>
        <end position="499"/>
    </location>
</feature>
<feature type="domain" description="Sushi" evidence="13">
    <location>
        <begin position="939"/>
        <end position="998"/>
    </location>
</feature>
<dbReference type="AlphaFoldDB" id="A0A979FM54"/>
<feature type="region of interest" description="Disordered" evidence="9">
    <location>
        <begin position="1104"/>
        <end position="1195"/>
    </location>
</feature>
<evidence type="ECO:0000256" key="9">
    <source>
        <dbReference type="SAM" id="MobiDB-lite"/>
    </source>
</evidence>
<feature type="domain" description="Sushi" evidence="13">
    <location>
        <begin position="738"/>
        <end position="815"/>
    </location>
</feature>
<feature type="domain" description="Sushi" evidence="13">
    <location>
        <begin position="816"/>
        <end position="875"/>
    </location>
</feature>
<feature type="compositionally biased region" description="Pro residues" evidence="9">
    <location>
        <begin position="1165"/>
        <end position="1183"/>
    </location>
</feature>
<sequence>MRCGWKVSLKRQDSSQLLLLLLLLPLIQVFGLECPQPAAPVNARVSVGGLTPGSLATYVCDPGYDLFGSDSVVCGGDGRWTGALPVCATNVAYRKPVNQSSTARGGAGENANDGDLNTVHDGNKCTQTLDETSPWWAVDLLQQYEVAVVKITARSCCGHKPLQDLEVRVGDSVKYQLNRLCAWLPGVVEEGSTRELSCARPMLGRYVMVQMLGVSGSMSLCEVQVFSTQETSKQRCMGSNLPGALATFNRTCYQFQTEEKGTYATAKEKCAANKASLVQHIEPITQDFLSSELRRMESRLGTQLLWIGVEKEPAHISRTWRWADGSVIKKPLWARNQPNNYIGDQHCVMLDGSMQWLWNDVTCSLDSLHWICQYSSPSCGSPDKNENTTVVVTTSPDDEEVREVATYSCPEGHMVLGDKNRTCSSDGFWAGKAPTCKYVDCGAPGDVQNGNAVLLDARTTYSARVLFTCAENYTLDGQEDTIVCGEQGVWQPRAPNCLFSWCPALEAPRDGGLEVTGRRAGDTAIFHCNPGFTLIGAKTVSCQLGGAWSGEAPTCRFVDCGIPDDLEHGEMTLANGTTYLDSVADYECDADYWLDGPTQRTCLKDGRWTGDRPYCVLINCGEPEIPHGGYVTGYSFDVGAEVEYHCEAGHYSTGDTRRVCTRDATWSGEPPNCTFVDCGRVPPLVRGEVRYLQEGEATFLDSQIQHVCNTNFRLVGDEFRTCNKEGQWSGQVAKCEEIRCSNPEVPDLARISIARNDRRLSSVVRGKDDMMPDQTYKVGSTITYRCDKGYVVEGATMRTCLANGTWSAEAPGCKFVDCGLPESISPGVYRLPSNETSYGATVSYECDPNWKVEGKFRRFCQENGTWSGPVPKCIQIQCPELSSMAEQGSRGLRVEEGDRTVGSHATYSCDAGYELVGPTRRSCLQHGVWDTETPTCRAVVCEEPEQILNGRMIKLNDSTAFGSVVEYLCFPKYHLHGSFQRTCTQQGTWSHVPPTCSLDDTDGGILDDNTVDGTTNSARGAPGGHVDEGSNSGLIAGIVVSLVLVAAVALALAFFRTRQRKLAKTNGGSGGGGGGGGGGSRGKAGGGGGGMNGGGMRDVGVVSYAGLSDPTTGNNIYENIPDDLDPDPNYSELSSPPSDGSRSSGPTYTNGSMSERMSMGGYPPNQRPRLPPPPQPPVAPPPMAVTINGMAINGH</sequence>
<keyword evidence="5" id="KW-0106">Calcium</keyword>
<dbReference type="OMA" id="DWCPEPP"/>
<dbReference type="OrthoDB" id="6352088at2759"/>
<evidence type="ECO:0000256" key="1">
    <source>
        <dbReference type="ARBA" id="ARBA00022659"/>
    </source>
</evidence>
<feature type="disulfide bond" evidence="8">
    <location>
        <begin position="646"/>
        <end position="673"/>
    </location>
</feature>
<feature type="domain" description="C-type lectin" evidence="12">
    <location>
        <begin position="248"/>
        <end position="364"/>
    </location>
</feature>
<dbReference type="InterPro" id="IPR008979">
    <property type="entry name" value="Galactose-bd-like_sf"/>
</dbReference>
<evidence type="ECO:0000256" key="2">
    <source>
        <dbReference type="ARBA" id="ARBA00022723"/>
    </source>
</evidence>
<feature type="disulfide bond" evidence="8">
    <location>
        <begin position="708"/>
        <end position="735"/>
    </location>
</feature>
<dbReference type="CTD" id="32162"/>
<feature type="disulfide bond" evidence="8">
    <location>
        <begin position="528"/>
        <end position="555"/>
    </location>
</feature>
<evidence type="ECO:0000256" key="10">
    <source>
        <dbReference type="SAM" id="Phobius"/>
    </source>
</evidence>
<evidence type="ECO:0000259" key="13">
    <source>
        <dbReference type="PROSITE" id="PS50923"/>
    </source>
</evidence>
<dbReference type="SUPFAM" id="SSF57535">
    <property type="entry name" value="Complement control module/SCR domain"/>
    <property type="match status" value="11"/>
</dbReference>
<feature type="region of interest" description="Disordered" evidence="9">
    <location>
        <begin position="1063"/>
        <end position="1091"/>
    </location>
</feature>
<feature type="domain" description="Sushi" evidence="13">
    <location>
        <begin position="32"/>
        <end position="89"/>
    </location>
</feature>
<feature type="compositionally biased region" description="Low complexity" evidence="9">
    <location>
        <begin position="1134"/>
        <end position="1146"/>
    </location>
</feature>
<feature type="disulfide bond" evidence="8">
    <location>
        <begin position="60"/>
        <end position="87"/>
    </location>
</feature>
<dbReference type="Proteomes" id="UP000694843">
    <property type="component" value="Unplaced"/>
</dbReference>
<dbReference type="GO" id="GO:0046872">
    <property type="term" value="F:metal ion binding"/>
    <property type="evidence" value="ECO:0007669"/>
    <property type="project" value="UniProtKB-KW"/>
</dbReference>
<dbReference type="InterPro" id="IPR050350">
    <property type="entry name" value="Compl-Cell_Adhes-Reg"/>
</dbReference>
<feature type="disulfide bond" evidence="8">
    <location>
        <begin position="909"/>
        <end position="936"/>
    </location>
</feature>
<feature type="transmembrane region" description="Helical" evidence="10">
    <location>
        <begin position="1034"/>
        <end position="1055"/>
    </location>
</feature>
<keyword evidence="7" id="KW-0325">Glycoprotein</keyword>
<feature type="domain" description="Sushi" evidence="13">
    <location>
        <begin position="876"/>
        <end position="938"/>
    </location>
</feature>
<dbReference type="RefSeq" id="XP_047738119.1">
    <property type="nucleotide sequence ID" value="XM_047882163.1"/>
</dbReference>
<evidence type="ECO:0000256" key="5">
    <source>
        <dbReference type="ARBA" id="ARBA00022837"/>
    </source>
</evidence>
<dbReference type="InterPro" id="IPR006585">
    <property type="entry name" value="FTP1"/>
</dbReference>
<keyword evidence="2" id="KW-0479">Metal-binding</keyword>
<keyword evidence="14" id="KW-1185">Reference proteome</keyword>
<evidence type="ECO:0000256" key="3">
    <source>
        <dbReference type="ARBA" id="ARBA00022729"/>
    </source>
</evidence>
<comment type="caution">
    <text evidence="8">Lacks conserved residue(s) required for the propagation of feature annotation.</text>
</comment>
<feature type="domain" description="Sushi" evidence="13">
    <location>
        <begin position="500"/>
        <end position="557"/>
    </location>
</feature>
<dbReference type="PANTHER" id="PTHR19325:SF575">
    <property type="entry name" value="LOCOMOTION-RELATED PROTEIN HIKARU GENKI"/>
    <property type="match status" value="1"/>
</dbReference>
<keyword evidence="10" id="KW-1133">Transmembrane helix</keyword>
<dbReference type="InterPro" id="IPR018378">
    <property type="entry name" value="C-type_lectin_CS"/>
</dbReference>
<reference evidence="15" key="1">
    <citation type="submission" date="2025-08" db="UniProtKB">
        <authorList>
            <consortium name="RefSeq"/>
        </authorList>
    </citation>
    <scope>IDENTIFICATION</scope>
    <source>
        <tissue evidence="15">Whole organism</tissue>
    </source>
</reference>
<evidence type="ECO:0000313" key="15">
    <source>
        <dbReference type="RefSeq" id="XP_047738119.1"/>
    </source>
</evidence>
<dbReference type="Gene3D" id="2.60.120.260">
    <property type="entry name" value="Galactose-binding domain-like"/>
    <property type="match status" value="1"/>
</dbReference>
<dbReference type="GeneID" id="108677405"/>
<dbReference type="Gene3D" id="3.10.100.10">
    <property type="entry name" value="Mannose-Binding Protein A, subunit A"/>
    <property type="match status" value="1"/>
</dbReference>
<dbReference type="InterPro" id="IPR000436">
    <property type="entry name" value="Sushi_SCR_CCP_dom"/>
</dbReference>
<feature type="domain" description="Sushi" evidence="13">
    <location>
        <begin position="618"/>
        <end position="675"/>
    </location>
</feature>
<keyword evidence="6 8" id="KW-1015">Disulfide bond</keyword>
<keyword evidence="10" id="KW-0812">Transmembrane</keyword>
<feature type="compositionally biased region" description="Gly residues" evidence="9">
    <location>
        <begin position="1067"/>
        <end position="1091"/>
    </location>
</feature>
<dbReference type="SMART" id="SM00032">
    <property type="entry name" value="CCP"/>
    <property type="match status" value="11"/>
</dbReference>
<name>A0A979FM54_HYAAZ</name>
<dbReference type="Pfam" id="PF00084">
    <property type="entry name" value="Sushi"/>
    <property type="match status" value="11"/>
</dbReference>
<dbReference type="SMART" id="SM00034">
    <property type="entry name" value="CLECT"/>
    <property type="match status" value="1"/>
</dbReference>
<feature type="disulfide bond" evidence="8">
    <location>
        <begin position="441"/>
        <end position="484"/>
    </location>
</feature>
<feature type="domain" description="Sushi" evidence="13">
    <location>
        <begin position="558"/>
        <end position="617"/>
    </location>
</feature>
<protein>
    <submittedName>
        <fullName evidence="15">CUB and sushi domain-containing protein 1</fullName>
    </submittedName>
</protein>
<evidence type="ECO:0000313" key="14">
    <source>
        <dbReference type="Proteomes" id="UP000694843"/>
    </source>
</evidence>
<dbReference type="Pfam" id="PF00059">
    <property type="entry name" value="Lectin_C"/>
    <property type="match status" value="1"/>
</dbReference>
<accession>A0A979FM54</accession>
<keyword evidence="3 11" id="KW-0732">Signal</keyword>
<dbReference type="InterPro" id="IPR016186">
    <property type="entry name" value="C-type_lectin-like/link_sf"/>
</dbReference>
<dbReference type="InterPro" id="IPR016187">
    <property type="entry name" value="CTDL_fold"/>
</dbReference>
<dbReference type="PROSITE" id="PS50923">
    <property type="entry name" value="SUSHI"/>
    <property type="match status" value="11"/>
</dbReference>
<feature type="disulfide bond" evidence="8">
    <location>
        <begin position="969"/>
        <end position="996"/>
    </location>
</feature>
<dbReference type="SUPFAM" id="SSF56436">
    <property type="entry name" value="C-type lectin-like"/>
    <property type="match status" value="1"/>
</dbReference>
<dbReference type="FunFam" id="2.60.120.260:FF:000105">
    <property type="entry name" value="Sushi, von Willebrand factor type A, EGF and pentraxin domain-containing protein 1"/>
    <property type="match status" value="1"/>
</dbReference>
<feature type="region of interest" description="Disordered" evidence="9">
    <location>
        <begin position="99"/>
        <end position="118"/>
    </location>
</feature>
<organism evidence="14 15">
    <name type="scientific">Hyalella azteca</name>
    <name type="common">Amphipod</name>
    <dbReference type="NCBI Taxonomy" id="294128"/>
    <lineage>
        <taxon>Eukaryota</taxon>
        <taxon>Metazoa</taxon>
        <taxon>Ecdysozoa</taxon>
        <taxon>Arthropoda</taxon>
        <taxon>Crustacea</taxon>
        <taxon>Multicrustacea</taxon>
        <taxon>Malacostraca</taxon>
        <taxon>Eumalacostraca</taxon>
        <taxon>Peracarida</taxon>
        <taxon>Amphipoda</taxon>
        <taxon>Senticaudata</taxon>
        <taxon>Talitrida</taxon>
        <taxon>Talitroidea</taxon>
        <taxon>Hyalellidae</taxon>
        <taxon>Hyalella</taxon>
    </lineage>
</organism>
<dbReference type="PROSITE" id="PS50041">
    <property type="entry name" value="C_TYPE_LECTIN_2"/>
    <property type="match status" value="1"/>
</dbReference>
<feature type="disulfide bond" evidence="8">
    <location>
        <begin position="786"/>
        <end position="813"/>
    </location>
</feature>
<keyword evidence="4" id="KW-0677">Repeat</keyword>
<dbReference type="CDD" id="cd00033">
    <property type="entry name" value="CCP"/>
    <property type="match status" value="11"/>
</dbReference>
<dbReference type="SUPFAM" id="SSF49785">
    <property type="entry name" value="Galactose-binding domain-like"/>
    <property type="match status" value="1"/>
</dbReference>
<feature type="domain" description="Sushi" evidence="13">
    <location>
        <begin position="377"/>
        <end position="438"/>
    </location>
</feature>
<dbReference type="Pfam" id="PF22633">
    <property type="entry name" value="F5_F8_type_C_2"/>
    <property type="match status" value="1"/>
</dbReference>
<keyword evidence="10" id="KW-0472">Membrane</keyword>
<dbReference type="Gene3D" id="2.10.70.10">
    <property type="entry name" value="Complement Module, domain 1"/>
    <property type="match status" value="11"/>
</dbReference>
<gene>
    <name evidence="15" type="primary">LOC108677405</name>
</gene>
<proteinExistence type="predicted"/>
<dbReference type="CDD" id="cd00037">
    <property type="entry name" value="CLECT"/>
    <property type="match status" value="1"/>
</dbReference>
<feature type="disulfide bond" evidence="8">
    <location>
        <begin position="409"/>
        <end position="436"/>
    </location>
</feature>
<dbReference type="PROSITE" id="PS00615">
    <property type="entry name" value="C_TYPE_LECTIN_1"/>
    <property type="match status" value="1"/>
</dbReference>
<evidence type="ECO:0000256" key="4">
    <source>
        <dbReference type="ARBA" id="ARBA00022737"/>
    </source>
</evidence>
<evidence type="ECO:0000256" key="11">
    <source>
        <dbReference type="SAM" id="SignalP"/>
    </source>
</evidence>
<feature type="domain" description="Sushi" evidence="13">
    <location>
        <begin position="676"/>
        <end position="737"/>
    </location>
</feature>
<dbReference type="PANTHER" id="PTHR19325">
    <property type="entry name" value="COMPLEMENT COMPONENT-RELATED SUSHI DOMAIN-CONTAINING"/>
    <property type="match status" value="1"/>
</dbReference>